<dbReference type="PANTHER" id="PTHR30482">
    <property type="entry name" value="HIGH-AFFINITY BRANCHED-CHAIN AMINO ACID TRANSPORT SYSTEM PERMEASE"/>
    <property type="match status" value="1"/>
</dbReference>
<feature type="transmembrane region" description="Helical" evidence="6">
    <location>
        <begin position="89"/>
        <end position="108"/>
    </location>
</feature>
<evidence type="ECO:0000256" key="4">
    <source>
        <dbReference type="ARBA" id="ARBA00022989"/>
    </source>
</evidence>
<proteinExistence type="predicted"/>
<feature type="transmembrane region" description="Helical" evidence="6">
    <location>
        <begin position="168"/>
        <end position="189"/>
    </location>
</feature>
<feature type="transmembrane region" description="Helical" evidence="6">
    <location>
        <begin position="201"/>
        <end position="217"/>
    </location>
</feature>
<dbReference type="GO" id="GO:0015658">
    <property type="term" value="F:branched-chain amino acid transmembrane transporter activity"/>
    <property type="evidence" value="ECO:0007669"/>
    <property type="project" value="InterPro"/>
</dbReference>
<feature type="transmembrane region" description="Helical" evidence="6">
    <location>
        <begin position="321"/>
        <end position="341"/>
    </location>
</feature>
<dbReference type="Proteomes" id="UP000199585">
    <property type="component" value="Unassembled WGS sequence"/>
</dbReference>
<reference evidence="7 8" key="1">
    <citation type="submission" date="2016-10" db="EMBL/GenBank/DDBJ databases">
        <authorList>
            <person name="de Groot N.N."/>
        </authorList>
    </citation>
    <scope>NUCLEOTIDE SEQUENCE [LARGE SCALE GENOMIC DNA]</scope>
    <source>
        <strain evidence="7 8">DSM 16213</strain>
    </source>
</reference>
<evidence type="ECO:0000256" key="6">
    <source>
        <dbReference type="SAM" id="Phobius"/>
    </source>
</evidence>
<evidence type="ECO:0000256" key="5">
    <source>
        <dbReference type="ARBA" id="ARBA00023136"/>
    </source>
</evidence>
<evidence type="ECO:0000313" key="7">
    <source>
        <dbReference type="EMBL" id="SEN28793.1"/>
    </source>
</evidence>
<accession>A0A1H8FAF8</accession>
<dbReference type="EMBL" id="FOCI01000012">
    <property type="protein sequence ID" value="SEN28793.1"/>
    <property type="molecule type" value="Genomic_DNA"/>
</dbReference>
<dbReference type="CDD" id="cd06581">
    <property type="entry name" value="TM_PBP1_LivM_like"/>
    <property type="match status" value="1"/>
</dbReference>
<sequence>MTDSLRTGLFAAFVAGLIIATGALDNWNLALVILNYGLISAIMALGVNLQWGLAGLFNVGIMGFVALGGLASVLISMPPVAAAWTAGGLRTLAGLAIGAVAIVALTAVYRRMAAGKARTIVMLALTVAGFFAFRTVFDGGVAAIEAVNPSLTGYLGGANFGGDAGRDWWWMPIIAWPVGGLLAAGAAWAIGKVALGLRSDYLAIATLGIAEIIIAVIKNENWLSRGVLNVTGLPRPVPYETDLQADPAFVARAADLGFDATLASTLWVKLLYAGLFATFLIVLLFLAQRALHSPWGRMMRAIRDNEVAAEAMGKDVTRRHLQVFVIGSAICGLAGAMMTTLDGQMTPAGYQPLRFTFLVWVMVIVGGSGNNFGAVLGGLLIWWLWVAVGEYGPDLMIWVTSALSEDSTLRAGLVDSAPQMRYIVMGTVLLMILRFSPRGILPER</sequence>
<dbReference type="Pfam" id="PF02653">
    <property type="entry name" value="BPD_transp_2"/>
    <property type="match status" value="1"/>
</dbReference>
<feature type="transmembrane region" description="Helical" evidence="6">
    <location>
        <begin position="353"/>
        <end position="372"/>
    </location>
</feature>
<keyword evidence="2" id="KW-1003">Cell membrane</keyword>
<dbReference type="PANTHER" id="PTHR30482:SF10">
    <property type="entry name" value="HIGH-AFFINITY BRANCHED-CHAIN AMINO ACID TRANSPORT PROTEIN BRAE"/>
    <property type="match status" value="1"/>
</dbReference>
<organism evidence="7 8">
    <name type="scientific">Loktanella fryxellensis</name>
    <dbReference type="NCBI Taxonomy" id="245187"/>
    <lineage>
        <taxon>Bacteria</taxon>
        <taxon>Pseudomonadati</taxon>
        <taxon>Pseudomonadota</taxon>
        <taxon>Alphaproteobacteria</taxon>
        <taxon>Rhodobacterales</taxon>
        <taxon>Roseobacteraceae</taxon>
        <taxon>Loktanella</taxon>
    </lineage>
</organism>
<dbReference type="GO" id="GO:0005886">
    <property type="term" value="C:plasma membrane"/>
    <property type="evidence" value="ECO:0007669"/>
    <property type="project" value="UniProtKB-SubCell"/>
</dbReference>
<dbReference type="RefSeq" id="WP_089903012.1">
    <property type="nucleotide sequence ID" value="NZ_FOCI01000012.1"/>
</dbReference>
<evidence type="ECO:0000313" key="8">
    <source>
        <dbReference type="Proteomes" id="UP000199585"/>
    </source>
</evidence>
<feature type="transmembrane region" description="Helical" evidence="6">
    <location>
        <begin position="56"/>
        <end position="77"/>
    </location>
</feature>
<evidence type="ECO:0000256" key="2">
    <source>
        <dbReference type="ARBA" id="ARBA00022475"/>
    </source>
</evidence>
<protein>
    <submittedName>
        <fullName evidence="7">Amino acid/amide ABC transporter membrane protein 2, HAAT family</fullName>
    </submittedName>
</protein>
<feature type="transmembrane region" description="Helical" evidence="6">
    <location>
        <begin position="120"/>
        <end position="137"/>
    </location>
</feature>
<feature type="transmembrane region" description="Helical" evidence="6">
    <location>
        <begin position="30"/>
        <end position="49"/>
    </location>
</feature>
<dbReference type="OrthoDB" id="9814461at2"/>
<feature type="transmembrane region" description="Helical" evidence="6">
    <location>
        <begin position="270"/>
        <end position="291"/>
    </location>
</feature>
<dbReference type="STRING" id="245187.SAMN04488003_112107"/>
<name>A0A1H8FAF8_9RHOB</name>
<dbReference type="InterPro" id="IPR001851">
    <property type="entry name" value="ABC_transp_permease"/>
</dbReference>
<dbReference type="InterPro" id="IPR043428">
    <property type="entry name" value="LivM-like"/>
</dbReference>
<evidence type="ECO:0000256" key="3">
    <source>
        <dbReference type="ARBA" id="ARBA00022692"/>
    </source>
</evidence>
<keyword evidence="8" id="KW-1185">Reference proteome</keyword>
<gene>
    <name evidence="7" type="ORF">SAMN04488003_112107</name>
</gene>
<keyword evidence="3 6" id="KW-0812">Transmembrane</keyword>
<evidence type="ECO:0000256" key="1">
    <source>
        <dbReference type="ARBA" id="ARBA00004651"/>
    </source>
</evidence>
<feature type="transmembrane region" description="Helical" evidence="6">
    <location>
        <begin position="7"/>
        <end position="24"/>
    </location>
</feature>
<comment type="subcellular location">
    <subcellularLocation>
        <location evidence="1">Cell membrane</location>
        <topology evidence="1">Multi-pass membrane protein</topology>
    </subcellularLocation>
</comment>
<dbReference type="AlphaFoldDB" id="A0A1H8FAF8"/>
<keyword evidence="5 6" id="KW-0472">Membrane</keyword>
<keyword evidence="4 6" id="KW-1133">Transmembrane helix</keyword>